<dbReference type="Gene3D" id="1.10.555.10">
    <property type="entry name" value="Rho GTPase activation protein"/>
    <property type="match status" value="1"/>
</dbReference>
<dbReference type="GO" id="GO:0005737">
    <property type="term" value="C:cytoplasm"/>
    <property type="evidence" value="ECO:0007669"/>
    <property type="project" value="TreeGrafter"/>
</dbReference>
<gene>
    <name evidence="4" type="ORF">EGW08_001796</name>
</gene>
<evidence type="ECO:0000313" key="4">
    <source>
        <dbReference type="EMBL" id="RUS90455.1"/>
    </source>
</evidence>
<dbReference type="GO" id="GO:0005096">
    <property type="term" value="F:GTPase activator activity"/>
    <property type="evidence" value="ECO:0007669"/>
    <property type="project" value="TreeGrafter"/>
</dbReference>
<dbReference type="CDD" id="cd00159">
    <property type="entry name" value="RhoGAP"/>
    <property type="match status" value="1"/>
</dbReference>
<feature type="compositionally biased region" description="Basic and acidic residues" evidence="1">
    <location>
        <begin position="564"/>
        <end position="574"/>
    </location>
</feature>
<feature type="region of interest" description="Disordered" evidence="1">
    <location>
        <begin position="448"/>
        <end position="590"/>
    </location>
</feature>
<feature type="compositionally biased region" description="Basic and acidic residues" evidence="1">
    <location>
        <begin position="658"/>
        <end position="673"/>
    </location>
</feature>
<comment type="caution">
    <text evidence="4">The sequence shown here is derived from an EMBL/GenBank/DDBJ whole genome shotgun (WGS) entry which is preliminary data.</text>
</comment>
<dbReference type="PROSITE" id="PS50238">
    <property type="entry name" value="RHOGAP"/>
    <property type="match status" value="1"/>
</dbReference>
<sequence length="931" mass="103027">MDGRGKSRNKVTKRPSGFFKAIHRLPSKFIRDCGFIPIVLINTAKLVEKYIKTKEIFQTQGTRSKAYSTLTHLSSGKRVQINKSLTVHDAVEAMKLVLINLPEPLVPEDVCDSLITASRENSADQYGSILRKFRMKSPLNFGILHFMMILLKKVSLHAEHNLMDVRKLATIFVLDVIKPLKLDDPNDGNFLSERMQRLPYLIMVIEKLILNVDIFKNARVTKTGTSQSYSSNGLTLSDIMLTSGAGSGDSKPPVAEGVGLNLDIYDHCVQMDVSPASRSRAAQKNKSASSSSVNKAEQSSIDTLQEALSPVQQQSSISQISKSGAPFGKCSRYQKARGLEGSSYGMSSAAAGTTRADSHTALGSSSVRPPPFCGLSSKVPVPTNLPLRRPKSRSASSTTSKFTGSKPCMSSCALREVHSSPKASPPNARNLLSFHKVKIAFPKGNVKLDGNYISDGKEKRQNRGRSSKAKTESWSLPPFSRYGRASSGYGARNYSPERKGSSPKKKAIMIKGRVGSFRYDRSDMPRPVMKRRSTSAGVLETRTQPNRFASLGRRRRKGSASRKRSAEVDKRGTMQDEVISPWNDEGLTSDDVSLMDRTIRNPRILPVPDSSPSSPETALLTPLPSRRSRSRERRSRRSFFKSARVSPYPSLPSLHRTISSEHEEEPQLEKQERTSPLVSNERDTGDMPGVPEKPDSPERSSNIKSASISGLVHPQPMKDDSASPSTYKAVVIANTQKEKEEKVGSLGLKSLERLDSCEPKDICENTAKDFLPPAAANDLISSISCHEESKDESGHKETCLVEECTPFRSVLKPMIKHAVENERPDQDEYSSLEFVSPSSSHVISEGSSKAKPAHPKESVLQRHNEPLKRVNIHNFRHFRLQNETKWQKPSVKGKSSRCRSVFKLMCSSSLAVAFIGLYFYHYLKMSKAGPF</sequence>
<reference evidence="4 5" key="1">
    <citation type="submission" date="2019-01" db="EMBL/GenBank/DDBJ databases">
        <title>A draft genome assembly of the solar-powered sea slug Elysia chlorotica.</title>
        <authorList>
            <person name="Cai H."/>
            <person name="Li Q."/>
            <person name="Fang X."/>
            <person name="Li J."/>
            <person name="Curtis N.E."/>
            <person name="Altenburger A."/>
            <person name="Shibata T."/>
            <person name="Feng M."/>
            <person name="Maeda T."/>
            <person name="Schwartz J.A."/>
            <person name="Shigenobu S."/>
            <person name="Lundholm N."/>
            <person name="Nishiyama T."/>
            <person name="Yang H."/>
            <person name="Hasebe M."/>
            <person name="Li S."/>
            <person name="Pierce S.K."/>
            <person name="Wang J."/>
        </authorList>
    </citation>
    <scope>NUCLEOTIDE SEQUENCE [LARGE SCALE GENOMIC DNA]</scope>
    <source>
        <strain evidence="4">EC2010</strain>
        <tissue evidence="4">Whole organism of an adult</tissue>
    </source>
</reference>
<feature type="compositionally biased region" description="Polar residues" evidence="1">
    <location>
        <begin position="393"/>
        <end position="403"/>
    </location>
</feature>
<feature type="compositionally biased region" description="Basic residues" evidence="1">
    <location>
        <begin position="552"/>
        <end position="563"/>
    </location>
</feature>
<feature type="compositionally biased region" description="Low complexity" evidence="1">
    <location>
        <begin position="276"/>
        <end position="300"/>
    </location>
</feature>
<feature type="compositionally biased region" description="Polar residues" evidence="1">
    <location>
        <begin position="699"/>
        <end position="708"/>
    </location>
</feature>
<dbReference type="GO" id="GO:0007264">
    <property type="term" value="P:small GTPase-mediated signal transduction"/>
    <property type="evidence" value="ECO:0007669"/>
    <property type="project" value="TreeGrafter"/>
</dbReference>
<evidence type="ECO:0000256" key="2">
    <source>
        <dbReference type="SAM" id="Phobius"/>
    </source>
</evidence>
<dbReference type="AlphaFoldDB" id="A0A3S1BSH2"/>
<keyword evidence="2" id="KW-0812">Transmembrane</keyword>
<protein>
    <recommendedName>
        <fullName evidence="3">Rho-GAP domain-containing protein</fullName>
    </recommendedName>
</protein>
<feature type="compositionally biased region" description="Basic residues" evidence="1">
    <location>
        <begin position="626"/>
        <end position="639"/>
    </location>
</feature>
<dbReference type="SUPFAM" id="SSF48350">
    <property type="entry name" value="GTPase activation domain, GAP"/>
    <property type="match status" value="1"/>
</dbReference>
<dbReference type="Pfam" id="PF00620">
    <property type="entry name" value="RhoGAP"/>
    <property type="match status" value="1"/>
</dbReference>
<feature type="region of interest" description="Disordered" evidence="1">
    <location>
        <begin position="602"/>
        <end position="724"/>
    </location>
</feature>
<dbReference type="InterPro" id="IPR008936">
    <property type="entry name" value="Rho_GTPase_activation_prot"/>
</dbReference>
<dbReference type="PANTHER" id="PTHR45808">
    <property type="entry name" value="RHO GTPASE-ACTIVATING PROTEIN 68F"/>
    <property type="match status" value="1"/>
</dbReference>
<dbReference type="EMBL" id="RQTK01000032">
    <property type="protein sequence ID" value="RUS90455.1"/>
    <property type="molecule type" value="Genomic_DNA"/>
</dbReference>
<accession>A0A3S1BSH2</accession>
<organism evidence="4 5">
    <name type="scientific">Elysia chlorotica</name>
    <name type="common">Eastern emerald elysia</name>
    <name type="synonym">Sea slug</name>
    <dbReference type="NCBI Taxonomy" id="188477"/>
    <lineage>
        <taxon>Eukaryota</taxon>
        <taxon>Metazoa</taxon>
        <taxon>Spiralia</taxon>
        <taxon>Lophotrochozoa</taxon>
        <taxon>Mollusca</taxon>
        <taxon>Gastropoda</taxon>
        <taxon>Heterobranchia</taxon>
        <taxon>Euthyneura</taxon>
        <taxon>Panpulmonata</taxon>
        <taxon>Sacoglossa</taxon>
        <taxon>Placobranchoidea</taxon>
        <taxon>Plakobranchidae</taxon>
        <taxon>Elysia</taxon>
    </lineage>
</organism>
<feature type="transmembrane region" description="Helical" evidence="2">
    <location>
        <begin position="901"/>
        <end position="923"/>
    </location>
</feature>
<evidence type="ECO:0000259" key="3">
    <source>
        <dbReference type="PROSITE" id="PS50238"/>
    </source>
</evidence>
<dbReference type="PANTHER" id="PTHR45808:SF2">
    <property type="entry name" value="RHO GTPASE-ACTIVATING PROTEIN 68F"/>
    <property type="match status" value="1"/>
</dbReference>
<keyword evidence="2" id="KW-0472">Membrane</keyword>
<feature type="region of interest" description="Disordered" evidence="1">
    <location>
        <begin position="306"/>
        <end position="325"/>
    </location>
</feature>
<feature type="domain" description="Rho-GAP" evidence="3">
    <location>
        <begin position="23"/>
        <end position="216"/>
    </location>
</feature>
<dbReference type="SMART" id="SM00324">
    <property type="entry name" value="RhoGAP"/>
    <property type="match status" value="1"/>
</dbReference>
<keyword evidence="5" id="KW-1185">Reference proteome</keyword>
<feature type="region of interest" description="Disordered" evidence="1">
    <location>
        <begin position="275"/>
        <end position="301"/>
    </location>
</feature>
<dbReference type="Proteomes" id="UP000271974">
    <property type="component" value="Unassembled WGS sequence"/>
</dbReference>
<evidence type="ECO:0000313" key="5">
    <source>
        <dbReference type="Proteomes" id="UP000271974"/>
    </source>
</evidence>
<evidence type="ECO:0000256" key="1">
    <source>
        <dbReference type="SAM" id="MobiDB-lite"/>
    </source>
</evidence>
<keyword evidence="2" id="KW-1133">Transmembrane helix</keyword>
<proteinExistence type="predicted"/>
<feature type="region of interest" description="Disordered" evidence="1">
    <location>
        <begin position="357"/>
        <end position="408"/>
    </location>
</feature>
<dbReference type="InterPro" id="IPR000198">
    <property type="entry name" value="RhoGAP_dom"/>
</dbReference>
<name>A0A3S1BSH2_ELYCH</name>
<feature type="compositionally biased region" description="Low complexity" evidence="1">
    <location>
        <begin position="312"/>
        <end position="321"/>
    </location>
</feature>
<dbReference type="OrthoDB" id="3196451at2759"/>